<dbReference type="SMART" id="SM00856">
    <property type="entry name" value="PMEI"/>
    <property type="match status" value="2"/>
</dbReference>
<dbReference type="InterPro" id="IPR012334">
    <property type="entry name" value="Pectin_lyas_fold"/>
</dbReference>
<dbReference type="OrthoDB" id="2019149at2759"/>
<keyword evidence="13" id="KW-1185">Reference proteome</keyword>
<comment type="pathway">
    <text evidence="2">Glycan metabolism; pectin degradation; 2-dehydro-3-deoxy-D-gluconate from pectin: step 1/5.</text>
</comment>
<dbReference type="PROSITE" id="PS00800">
    <property type="entry name" value="PECTINESTERASE_1"/>
    <property type="match status" value="2"/>
</dbReference>
<dbReference type="Gene3D" id="2.160.20.10">
    <property type="entry name" value="Single-stranded right-handed beta-helix, Pectin lyase-like"/>
    <property type="match status" value="3"/>
</dbReference>
<evidence type="ECO:0008006" key="14">
    <source>
        <dbReference type="Google" id="ProtNLM"/>
    </source>
</evidence>
<comment type="subcellular location">
    <subcellularLocation>
        <location evidence="1">Secreted</location>
        <location evidence="1">Cell wall</location>
    </subcellularLocation>
</comment>
<feature type="active site" evidence="8">
    <location>
        <position position="358"/>
    </location>
</feature>
<dbReference type="AlphaFoldDB" id="A0A835MND2"/>
<evidence type="ECO:0000256" key="9">
    <source>
        <dbReference type="SAM" id="SignalP"/>
    </source>
</evidence>
<reference evidence="12 13" key="1">
    <citation type="submission" date="2020-10" db="EMBL/GenBank/DDBJ databases">
        <title>Plant Genome Project.</title>
        <authorList>
            <person name="Zhang R.-G."/>
        </authorList>
    </citation>
    <scope>NUCLEOTIDE SEQUENCE [LARGE SCALE GENOMIC DNA]</scope>
    <source>
        <strain evidence="12">FAFU-HL-1</strain>
        <tissue evidence="12">Leaf</tissue>
    </source>
</reference>
<dbReference type="GO" id="GO:0045490">
    <property type="term" value="P:pectin catabolic process"/>
    <property type="evidence" value="ECO:0007669"/>
    <property type="project" value="UniProtKB-UniPathway"/>
</dbReference>
<dbReference type="GO" id="GO:0004857">
    <property type="term" value="F:enzyme inhibitor activity"/>
    <property type="evidence" value="ECO:0007669"/>
    <property type="project" value="InterPro"/>
</dbReference>
<feature type="signal peptide" evidence="9">
    <location>
        <begin position="1"/>
        <end position="20"/>
    </location>
</feature>
<dbReference type="InterPro" id="IPR035513">
    <property type="entry name" value="Invertase/methylesterase_inhib"/>
</dbReference>
<dbReference type="GO" id="GO:0042545">
    <property type="term" value="P:cell wall modification"/>
    <property type="evidence" value="ECO:0007669"/>
    <property type="project" value="InterPro"/>
</dbReference>
<dbReference type="Proteomes" id="UP000657918">
    <property type="component" value="Unassembled WGS sequence"/>
</dbReference>
<evidence type="ECO:0000256" key="8">
    <source>
        <dbReference type="PROSITE-ProRule" id="PRU10040"/>
    </source>
</evidence>
<evidence type="ECO:0000313" key="13">
    <source>
        <dbReference type="Proteomes" id="UP000657918"/>
    </source>
</evidence>
<accession>A0A835MND2</accession>
<evidence type="ECO:0000256" key="5">
    <source>
        <dbReference type="ARBA" id="ARBA00022512"/>
    </source>
</evidence>
<dbReference type="InterPro" id="IPR018040">
    <property type="entry name" value="Pectinesterase_Tyr_AS"/>
</dbReference>
<dbReference type="Pfam" id="PF01095">
    <property type="entry name" value="Pectinesterase"/>
    <property type="match status" value="3"/>
</dbReference>
<dbReference type="PROSITE" id="PS00503">
    <property type="entry name" value="PECTINESTERASE_2"/>
    <property type="match status" value="2"/>
</dbReference>
<dbReference type="EMBL" id="JADGMS010000012">
    <property type="protein sequence ID" value="KAF9671900.1"/>
    <property type="molecule type" value="Genomic_DNA"/>
</dbReference>
<dbReference type="CDD" id="cd15798">
    <property type="entry name" value="PMEI-like_3"/>
    <property type="match status" value="2"/>
</dbReference>
<sequence>MATKLFIALFLIVCLGSSLSLSVASNHDHQIDYWCDKTPNPEPCKYFMKQNPEHFVPKQKSDFRELTIELAMQRAHTALGHHKELGSKCRNEKEKAAWADCLTLYEDTITELNHTLDPHTKCTDFDAQTWLSTALTNLETCKAGFKDFGVADFMLPLMSNNVSKLLCNSLALKDNASSNPPQTYKDGFPSWVKPGDRKLLQASSSTPNLVVALDGSGNHRTIQAALDAAAKRSGSGRFVIHIKSGVYKENLDIGKNLKNIMLVGDGLKNTIITGSRSVGGGSTTFNSATVAVTGSGFIARGITFRNTAGPQNHQAVALRSGSDLSVFYLCGFEGYQDTLYVHSQRQFYKQCDIYGTVDFIFGNAAVVLQNCMIYARRPMDKQKNTVTAQGRTDPNQNTGISIHNSRVMASSDLKPVLSSFKTFLGRPWKQYSRTVFLQTYLDSLVNPAGWLEWDGNFALNTLYYGEYRNSGPGASTGGRVKWGGYRVITSATEASKFTAANFIAGSSWLPTTEPDLKLVVSAFQTYLGRPWMQYSRIVGHHGKILTLLKTHCIMESIKILGLALQPKKRVAWKGFHVLNSPSVASRFTVRNLIAGDSWLPATKVPFTTGQLLGIPKMATKLFISLFLIVCFGSSLSSSVASNPDQQIDYWCDKTPNPEPCKYFMKQNPEHFVPKQKSDFRELTIELAMQRAHTALGHHKELGSKCRNEKEKAAWADCLTLYEDTITELNHTLDSHTKCTDFDAQTWLSTALTNLETCKAGFKDFGVADFMLPLMSNNVSKLLCNSLALKDNASSNPPQTYNDGFPSWVKPGDRKLLQASSSTPNLVVALDGSGNHRTIQAALDAAAKRSGSGRFVIRIKSGVYKENLDIGKNLKNIMLVGDGLKNTIITGSRSVGGGSTTFNSATVAVTGSGFIARGITFRNTAGSDLSVFYLCGFEGYQDTLYVHSQRQFYKQCDIYGTVDFIFGNAAVVLQNCMIYARRPMDKQKNTVTAQGRTDPNQNTGISIHNSRVMASSDLKPVLSSFKTFLGRPWKQYSRTVFLQTYLDSLVNPAGWLEWDGNFALNTLYYGEYRNSGPGASTSGRVKWGGYRVITSATEASKFTAANFIAGSSWLPATGVPFTSGL</sequence>
<evidence type="ECO:0000256" key="3">
    <source>
        <dbReference type="ARBA" id="ARBA00006027"/>
    </source>
</evidence>
<dbReference type="Gene3D" id="1.20.140.40">
    <property type="entry name" value="Invertase/pectin methylesterase inhibitor family protein"/>
    <property type="match status" value="2"/>
</dbReference>
<feature type="domain" description="Carbohydrate-binding/sugar hydrolysis" evidence="10">
    <location>
        <begin position="858"/>
        <end position="1012"/>
    </location>
</feature>
<evidence type="ECO:0000256" key="2">
    <source>
        <dbReference type="ARBA" id="ARBA00005184"/>
    </source>
</evidence>
<feature type="active site" evidence="8">
    <location>
        <position position="962"/>
    </location>
</feature>
<comment type="similarity">
    <text evidence="3">In the N-terminal section; belongs to the PMEI family.</text>
</comment>
<feature type="chain" id="PRO_5032853752" description="Pectinesterase" evidence="9">
    <location>
        <begin position="21"/>
        <end position="1124"/>
    </location>
</feature>
<dbReference type="UniPathway" id="UPA00545">
    <property type="reaction ID" value="UER00823"/>
</dbReference>
<dbReference type="GO" id="GO:0030599">
    <property type="term" value="F:pectinesterase activity"/>
    <property type="evidence" value="ECO:0007669"/>
    <property type="project" value="InterPro"/>
</dbReference>
<comment type="similarity">
    <text evidence="4">In the C-terminal section; belongs to the pectinesterase family.</text>
</comment>
<evidence type="ECO:0000259" key="10">
    <source>
        <dbReference type="SMART" id="SM00722"/>
    </source>
</evidence>
<dbReference type="PANTHER" id="PTHR31707">
    <property type="entry name" value="PECTINESTERASE"/>
    <property type="match status" value="1"/>
</dbReference>
<feature type="domain" description="Pectinesterase inhibitor" evidence="11">
    <location>
        <begin position="642"/>
        <end position="788"/>
    </location>
</feature>
<keyword evidence="5" id="KW-0964">Secreted</keyword>
<evidence type="ECO:0000256" key="4">
    <source>
        <dbReference type="ARBA" id="ARBA00007786"/>
    </source>
</evidence>
<dbReference type="InterPro" id="IPR011050">
    <property type="entry name" value="Pectin_lyase_fold/virulence"/>
</dbReference>
<evidence type="ECO:0000256" key="6">
    <source>
        <dbReference type="ARBA" id="ARBA00022801"/>
    </source>
</evidence>
<dbReference type="Pfam" id="PF04043">
    <property type="entry name" value="PMEI"/>
    <property type="match status" value="2"/>
</dbReference>
<name>A0A835MND2_9ROSI</name>
<feature type="domain" description="Pectinesterase inhibitor" evidence="11">
    <location>
        <begin position="26"/>
        <end position="172"/>
    </location>
</feature>
<organism evidence="12 13">
    <name type="scientific">Salix dunnii</name>
    <dbReference type="NCBI Taxonomy" id="1413687"/>
    <lineage>
        <taxon>Eukaryota</taxon>
        <taxon>Viridiplantae</taxon>
        <taxon>Streptophyta</taxon>
        <taxon>Embryophyta</taxon>
        <taxon>Tracheophyta</taxon>
        <taxon>Spermatophyta</taxon>
        <taxon>Magnoliopsida</taxon>
        <taxon>eudicotyledons</taxon>
        <taxon>Gunneridae</taxon>
        <taxon>Pentapetalae</taxon>
        <taxon>rosids</taxon>
        <taxon>fabids</taxon>
        <taxon>Malpighiales</taxon>
        <taxon>Salicaceae</taxon>
        <taxon>Saliceae</taxon>
        <taxon>Salix</taxon>
    </lineage>
</organism>
<dbReference type="FunFam" id="2.160.20.10:FF:000001">
    <property type="entry name" value="Pectinesterase"/>
    <property type="match status" value="2"/>
</dbReference>
<evidence type="ECO:0000256" key="7">
    <source>
        <dbReference type="ARBA" id="ARBA00023085"/>
    </source>
</evidence>
<dbReference type="InterPro" id="IPR006633">
    <property type="entry name" value="Carb-bd_sugar_hydrolysis-dom"/>
</dbReference>
<evidence type="ECO:0000313" key="12">
    <source>
        <dbReference type="EMBL" id="KAF9671900.1"/>
    </source>
</evidence>
<evidence type="ECO:0000259" key="11">
    <source>
        <dbReference type="SMART" id="SM00856"/>
    </source>
</evidence>
<dbReference type="InterPro" id="IPR006501">
    <property type="entry name" value="Pectinesterase_inhib_dom"/>
</dbReference>
<dbReference type="SUPFAM" id="SSF51126">
    <property type="entry name" value="Pectin lyase-like"/>
    <property type="match status" value="3"/>
</dbReference>
<feature type="domain" description="Carbohydrate-binding/sugar hydrolysis" evidence="10">
    <location>
        <begin position="242"/>
        <end position="408"/>
    </location>
</feature>
<proteinExistence type="inferred from homology"/>
<comment type="caution">
    <text evidence="12">The sequence shown here is derived from an EMBL/GenBank/DDBJ whole genome shotgun (WGS) entry which is preliminary data.</text>
</comment>
<dbReference type="SMART" id="SM00722">
    <property type="entry name" value="CASH"/>
    <property type="match status" value="2"/>
</dbReference>
<gene>
    <name evidence="12" type="ORF">SADUNF_Sadunf12G0098500</name>
</gene>
<keyword evidence="5" id="KW-0134">Cell wall</keyword>
<keyword evidence="9" id="KW-0732">Signal</keyword>
<keyword evidence="6" id="KW-0378">Hydrolase</keyword>
<dbReference type="InterPro" id="IPR000070">
    <property type="entry name" value="Pectinesterase_cat"/>
</dbReference>
<dbReference type="NCBIfam" id="TIGR01614">
    <property type="entry name" value="PME_inhib"/>
    <property type="match status" value="2"/>
</dbReference>
<keyword evidence="7" id="KW-0063">Aspartyl esterase</keyword>
<dbReference type="InterPro" id="IPR033131">
    <property type="entry name" value="Pectinesterase_Asp_AS"/>
</dbReference>
<dbReference type="SUPFAM" id="SSF101148">
    <property type="entry name" value="Plant invertase/pectin methylesterase inhibitor"/>
    <property type="match status" value="2"/>
</dbReference>
<evidence type="ECO:0000256" key="1">
    <source>
        <dbReference type="ARBA" id="ARBA00004191"/>
    </source>
</evidence>
<protein>
    <recommendedName>
        <fullName evidence="14">Pectinesterase</fullName>
    </recommendedName>
</protein>